<evidence type="ECO:0000313" key="2">
    <source>
        <dbReference type="EMBL" id="MQA40690.1"/>
    </source>
</evidence>
<sequence length="253" mass="27511">MRNELKKMDRAARRAYGRTEDQQAQTAIILTVLDGLRQFPQVDTRAMLAAIPHGDLSFSAKPVAQAFTLASHMRQARELLGEAPAPSQLFAASNQLLLVKETCEKYQITLDGFQELWNKLSSLASDAVALFCTQTSIPTGATSAFIQLCALVRALDLPAQVAAIDKIGDALILAHLPSTLDGDFTVVRSINHALGRDIKATEKQLRPRATPAPVHHAVPTRPATPVAAPEQQAVHPPSISQQLRGDTSYYYPE</sequence>
<evidence type="ECO:0000313" key="3">
    <source>
        <dbReference type="Proteomes" id="UP000440498"/>
    </source>
</evidence>
<feature type="region of interest" description="Disordered" evidence="1">
    <location>
        <begin position="206"/>
        <end position="253"/>
    </location>
</feature>
<evidence type="ECO:0000256" key="1">
    <source>
        <dbReference type="SAM" id="MobiDB-lite"/>
    </source>
</evidence>
<dbReference type="AlphaFoldDB" id="A0A6A7N6K8"/>
<reference evidence="2 3" key="1">
    <citation type="submission" date="2019-10" db="EMBL/GenBank/DDBJ databases">
        <title>Two novel species isolated from a subtropical stream in China.</title>
        <authorList>
            <person name="Lu H."/>
        </authorList>
    </citation>
    <scope>NUCLEOTIDE SEQUENCE [LARGE SCALE GENOMIC DNA]</scope>
    <source>
        <strain evidence="2 3">FT29W</strain>
    </source>
</reference>
<dbReference type="Proteomes" id="UP000440498">
    <property type="component" value="Unassembled WGS sequence"/>
</dbReference>
<name>A0A6A7N6K8_9BURK</name>
<organism evidence="2 3">
    <name type="scientific">Rugamonas aquatica</name>
    <dbReference type="NCBI Taxonomy" id="2743357"/>
    <lineage>
        <taxon>Bacteria</taxon>
        <taxon>Pseudomonadati</taxon>
        <taxon>Pseudomonadota</taxon>
        <taxon>Betaproteobacteria</taxon>
        <taxon>Burkholderiales</taxon>
        <taxon>Oxalobacteraceae</taxon>
        <taxon>Telluria group</taxon>
        <taxon>Rugamonas</taxon>
    </lineage>
</organism>
<feature type="compositionally biased region" description="Low complexity" evidence="1">
    <location>
        <begin position="217"/>
        <end position="229"/>
    </location>
</feature>
<dbReference type="EMBL" id="WHUG01000009">
    <property type="protein sequence ID" value="MQA40690.1"/>
    <property type="molecule type" value="Genomic_DNA"/>
</dbReference>
<proteinExistence type="predicted"/>
<accession>A0A6A7N6K8</accession>
<protein>
    <submittedName>
        <fullName evidence="2">Uncharacterized protein</fullName>
    </submittedName>
</protein>
<dbReference type="RefSeq" id="WP_152839984.1">
    <property type="nucleotide sequence ID" value="NZ_WHUG01000009.1"/>
</dbReference>
<gene>
    <name evidence="2" type="ORF">GEV02_21295</name>
</gene>
<keyword evidence="3" id="KW-1185">Reference proteome</keyword>
<comment type="caution">
    <text evidence="2">The sequence shown here is derived from an EMBL/GenBank/DDBJ whole genome shotgun (WGS) entry which is preliminary data.</text>
</comment>